<evidence type="ECO:0000313" key="5">
    <source>
        <dbReference type="Proteomes" id="UP000255317"/>
    </source>
</evidence>
<organism evidence="4 5">
    <name type="scientific">Marinirhabdus gelatinilytica</name>
    <dbReference type="NCBI Taxonomy" id="1703343"/>
    <lineage>
        <taxon>Bacteria</taxon>
        <taxon>Pseudomonadati</taxon>
        <taxon>Bacteroidota</taxon>
        <taxon>Flavobacteriia</taxon>
        <taxon>Flavobacteriales</taxon>
        <taxon>Flavobacteriaceae</taxon>
    </lineage>
</organism>
<keyword evidence="3" id="KW-0812">Transmembrane</keyword>
<feature type="compositionally biased region" description="Polar residues" evidence="2">
    <location>
        <begin position="148"/>
        <end position="157"/>
    </location>
</feature>
<keyword evidence="3" id="KW-0472">Membrane</keyword>
<accession>A0A370Q793</accession>
<dbReference type="RefSeq" id="WP_115124400.1">
    <property type="nucleotide sequence ID" value="NZ_QRAO01000005.1"/>
</dbReference>
<evidence type="ECO:0000256" key="2">
    <source>
        <dbReference type="SAM" id="MobiDB-lite"/>
    </source>
</evidence>
<dbReference type="OrthoDB" id="1247025at2"/>
<protein>
    <submittedName>
        <fullName evidence="4">Uncharacterized protein</fullName>
    </submittedName>
</protein>
<comment type="caution">
    <text evidence="4">The sequence shown here is derived from an EMBL/GenBank/DDBJ whole genome shotgun (WGS) entry which is preliminary data.</text>
</comment>
<feature type="compositionally biased region" description="Basic and acidic residues" evidence="2">
    <location>
        <begin position="132"/>
        <end position="147"/>
    </location>
</feature>
<dbReference type="EMBL" id="QRAO01000005">
    <property type="protein sequence ID" value="RDK84233.1"/>
    <property type="molecule type" value="Genomic_DNA"/>
</dbReference>
<sequence length="264" mass="29704">MEPNKFEENIRTKLEEREIQPTPQAWGKLEAQLGEPKTSNKTLWYSIAASLVAILVVGSFLLKEDKTVSKEIVEQANPTEIEENSTSPIFKDGPEENTVVAEESTEEEEKELLEKTMQQNKGELATATSETSTEKKLETKENTRIKTAETSVATSEASEVKENPEAPKATQYFDKKVEEVVASVESLQQKNTQVTIEEVENLLQQAQRDIATQRLLDQATTRIDPASLLDDVENELERSFRDKVFDALGEGFNKIRTAVVERNN</sequence>
<reference evidence="4 5" key="1">
    <citation type="submission" date="2018-07" db="EMBL/GenBank/DDBJ databases">
        <title>Genomic Encyclopedia of Type Strains, Phase IV (KMG-IV): sequencing the most valuable type-strain genomes for metagenomic binning, comparative biology and taxonomic classification.</title>
        <authorList>
            <person name="Goeker M."/>
        </authorList>
    </citation>
    <scope>NUCLEOTIDE SEQUENCE [LARGE SCALE GENOMIC DNA]</scope>
    <source>
        <strain evidence="4 5">DSM 101478</strain>
    </source>
</reference>
<evidence type="ECO:0000256" key="3">
    <source>
        <dbReference type="SAM" id="Phobius"/>
    </source>
</evidence>
<keyword evidence="3" id="KW-1133">Transmembrane helix</keyword>
<gene>
    <name evidence="4" type="ORF">C8D94_10578</name>
</gene>
<name>A0A370Q793_9FLAO</name>
<feature type="coiled-coil region" evidence="1">
    <location>
        <begin position="189"/>
        <end position="216"/>
    </location>
</feature>
<evidence type="ECO:0000256" key="1">
    <source>
        <dbReference type="SAM" id="Coils"/>
    </source>
</evidence>
<dbReference type="Proteomes" id="UP000255317">
    <property type="component" value="Unassembled WGS sequence"/>
</dbReference>
<keyword evidence="1" id="KW-0175">Coiled coil</keyword>
<dbReference type="AlphaFoldDB" id="A0A370Q793"/>
<feature type="region of interest" description="Disordered" evidence="2">
    <location>
        <begin position="74"/>
        <end position="167"/>
    </location>
</feature>
<feature type="transmembrane region" description="Helical" evidence="3">
    <location>
        <begin position="43"/>
        <end position="62"/>
    </location>
</feature>
<keyword evidence="5" id="KW-1185">Reference proteome</keyword>
<proteinExistence type="predicted"/>
<evidence type="ECO:0000313" key="4">
    <source>
        <dbReference type="EMBL" id="RDK84233.1"/>
    </source>
</evidence>